<evidence type="ECO:0000313" key="1">
    <source>
        <dbReference type="EMBL" id="GAW82637.1"/>
    </source>
</evidence>
<dbReference type="Gene3D" id="2.170.130.30">
    <property type="match status" value="1"/>
</dbReference>
<organism evidence="1 2">
    <name type="scientific">Plasmodium gonderi</name>
    <dbReference type="NCBI Taxonomy" id="77519"/>
    <lineage>
        <taxon>Eukaryota</taxon>
        <taxon>Sar</taxon>
        <taxon>Alveolata</taxon>
        <taxon>Apicomplexa</taxon>
        <taxon>Aconoidasida</taxon>
        <taxon>Haemosporida</taxon>
        <taxon>Plasmodiidae</taxon>
        <taxon>Plasmodium</taxon>
        <taxon>Plasmodium (Plasmodium)</taxon>
    </lineage>
</organism>
<gene>
    <name evidence="1" type="ORF">PGO_126350</name>
</gene>
<comment type="caution">
    <text evidence="1">The sequence shown here is derived from an EMBL/GenBank/DDBJ whole genome shotgun (WGS) entry which is preliminary data.</text>
</comment>
<name>A0A1Y1JN26_PLAGO</name>
<dbReference type="OrthoDB" id="372503at2759"/>
<dbReference type="Proteomes" id="UP000195521">
    <property type="component" value="Unassembled WGS sequence"/>
</dbReference>
<reference evidence="2" key="1">
    <citation type="submission" date="2017-04" db="EMBL/GenBank/DDBJ databases">
        <title>Plasmodium gonderi genome.</title>
        <authorList>
            <person name="Arisue N."/>
            <person name="Honma H."/>
            <person name="Kawai S."/>
            <person name="Tougan T."/>
            <person name="Tanabe K."/>
            <person name="Horii T."/>
        </authorList>
    </citation>
    <scope>NUCLEOTIDE SEQUENCE [LARGE SCALE GENOMIC DNA]</scope>
    <source>
        <strain evidence="2">ATCC 30045</strain>
    </source>
</reference>
<dbReference type="OMA" id="KICKNHQ"/>
<dbReference type="GeneID" id="39749374"/>
<dbReference type="RefSeq" id="XP_028545226.1">
    <property type="nucleotide sequence ID" value="XM_028689425.1"/>
</dbReference>
<sequence>MFQKINCIPIIGKMYKNDHKHTAVAAQLLNKLVRINNCINFNNFINEKNQASRNIFDYRCSYLPLGNCTIYHNKVINYKIKNRRNDQVGEITKFFSPTYGIRNNIKVTNNDSENSHHTVKTKEGTDTTNWMNTLSEQKKLRFSWLKNIRKKQYYKIIGKIGVKKRNAGMYWSFYVNKRKKIRKKRRTI</sequence>
<dbReference type="AlphaFoldDB" id="A0A1Y1JN26"/>
<protein>
    <submittedName>
        <fullName evidence="1">Uncharacterized protein</fullName>
    </submittedName>
</protein>
<evidence type="ECO:0000313" key="2">
    <source>
        <dbReference type="Proteomes" id="UP000195521"/>
    </source>
</evidence>
<keyword evidence="2" id="KW-1185">Reference proteome</keyword>
<accession>A0A1Y1JN26</accession>
<proteinExistence type="predicted"/>
<dbReference type="EMBL" id="BDQF01000013">
    <property type="protein sequence ID" value="GAW82637.1"/>
    <property type="molecule type" value="Genomic_DNA"/>
</dbReference>